<keyword evidence="1" id="KW-0812">Transmembrane</keyword>
<evidence type="ECO:0000256" key="1">
    <source>
        <dbReference type="SAM" id="Phobius"/>
    </source>
</evidence>
<dbReference type="InterPro" id="IPR012867">
    <property type="entry name" value="DUF1648"/>
</dbReference>
<feature type="transmembrane region" description="Helical" evidence="1">
    <location>
        <begin position="97"/>
        <end position="120"/>
    </location>
</feature>
<feature type="transmembrane region" description="Helical" evidence="1">
    <location>
        <begin position="126"/>
        <end position="148"/>
    </location>
</feature>
<evidence type="ECO:0000259" key="2">
    <source>
        <dbReference type="Pfam" id="PF07853"/>
    </source>
</evidence>
<feature type="transmembrane region" description="Helical" evidence="1">
    <location>
        <begin position="7"/>
        <end position="33"/>
    </location>
</feature>
<reference evidence="3" key="1">
    <citation type="submission" date="2018-10" db="EMBL/GenBank/DDBJ databases">
        <title>Schaedlerella arabinophila gen. nov. sp. nov., isolated from the mouse intestinal tract and comparative analysis with the genome of the closely related altered Schaedler flora strain ASF502.</title>
        <authorList>
            <person name="Miyake S."/>
            <person name="Soh M."/>
            <person name="Seedorf H."/>
        </authorList>
    </citation>
    <scope>NUCLEOTIDE SEQUENCE [LARGE SCALE GENOMIC DNA]</scope>
    <source>
        <strain evidence="3">DSM 106076</strain>
    </source>
</reference>
<sequence length="151" mass="17584">MKIKTKFGMAIQVLCILCLVGTTLFILICWNKIPKEIPSHYNMAGEADAMSGKGFLFFPLIMNWLMFLGISVLEQFPQAWNTGVKITRQNRERVYRTLYHMIVCLKLSVVLIFSFLTVWHGAYLPFWFFPVSMAAAFGPMVFFMIRLWRVK</sequence>
<dbReference type="RefSeq" id="WP_125127465.1">
    <property type="nucleotide sequence ID" value="NZ_RHJS01000002.1"/>
</dbReference>
<dbReference type="Pfam" id="PF07853">
    <property type="entry name" value="DUF1648"/>
    <property type="match status" value="1"/>
</dbReference>
<feature type="domain" description="DUF1648" evidence="2">
    <location>
        <begin position="19"/>
        <end position="62"/>
    </location>
</feature>
<proteinExistence type="predicted"/>
<keyword evidence="1" id="KW-1133">Transmembrane helix</keyword>
<comment type="caution">
    <text evidence="3">The sequence shown here is derived from an EMBL/GenBank/DDBJ whole genome shotgun (WGS) entry which is preliminary data.</text>
</comment>
<name>A0A426DGE6_9FIRM</name>
<evidence type="ECO:0000313" key="4">
    <source>
        <dbReference type="Proteomes" id="UP000274920"/>
    </source>
</evidence>
<feature type="transmembrane region" description="Helical" evidence="1">
    <location>
        <begin position="55"/>
        <end position="76"/>
    </location>
</feature>
<keyword evidence="4" id="KW-1185">Reference proteome</keyword>
<gene>
    <name evidence="3" type="ORF">EBB54_11245</name>
</gene>
<dbReference type="AlphaFoldDB" id="A0A426DGE6"/>
<keyword evidence="1" id="KW-0472">Membrane</keyword>
<protein>
    <submittedName>
        <fullName evidence="3">DUF1648 domain-containing protein</fullName>
    </submittedName>
</protein>
<organism evidence="3 4">
    <name type="scientific">Schaedlerella arabinosiphila</name>
    <dbReference type="NCBI Taxonomy" id="2044587"/>
    <lineage>
        <taxon>Bacteria</taxon>
        <taxon>Bacillati</taxon>
        <taxon>Bacillota</taxon>
        <taxon>Clostridia</taxon>
        <taxon>Lachnospirales</taxon>
        <taxon>Lachnospiraceae</taxon>
        <taxon>Schaedlerella</taxon>
    </lineage>
</organism>
<dbReference type="EMBL" id="RHJS01000002">
    <property type="protein sequence ID" value="RRK31879.1"/>
    <property type="molecule type" value="Genomic_DNA"/>
</dbReference>
<accession>A0A426DGE6</accession>
<dbReference type="Proteomes" id="UP000274920">
    <property type="component" value="Unassembled WGS sequence"/>
</dbReference>
<evidence type="ECO:0000313" key="3">
    <source>
        <dbReference type="EMBL" id="RRK31879.1"/>
    </source>
</evidence>